<dbReference type="GO" id="GO:1904812">
    <property type="term" value="P:rRNA acetylation involved in maturation of SSU-rRNA"/>
    <property type="evidence" value="ECO:0007669"/>
    <property type="project" value="TreeGrafter"/>
</dbReference>
<keyword evidence="8 9" id="KW-0012">Acyltransferase</keyword>
<reference evidence="12 13" key="1">
    <citation type="submission" date="2018-10" db="EMBL/GenBank/DDBJ databases">
        <title>Genomic Encyclopedia of Type Strains, Phase IV (KMG-IV): sequencing the most valuable type-strain genomes for metagenomic binning, comparative biology and taxonomic classification.</title>
        <authorList>
            <person name="Goeker M."/>
        </authorList>
    </citation>
    <scope>NUCLEOTIDE SEQUENCE [LARGE SCALE GENOMIC DNA]</scope>
    <source>
        <strain evidence="12 13">DSM 12769</strain>
    </source>
</reference>
<dbReference type="GO" id="GO:0002101">
    <property type="term" value="P:tRNA wobble cytosine modification"/>
    <property type="evidence" value="ECO:0007669"/>
    <property type="project" value="UniProtKB-UniRule"/>
</dbReference>
<dbReference type="EMBL" id="RCDA01000002">
    <property type="protein sequence ID" value="RLK48782.1"/>
    <property type="molecule type" value="Genomic_DNA"/>
</dbReference>
<evidence type="ECO:0000256" key="1">
    <source>
        <dbReference type="ARBA" id="ARBA00022490"/>
    </source>
</evidence>
<feature type="binding site" evidence="9">
    <location>
        <position position="363"/>
    </location>
    <ligand>
        <name>ATP</name>
        <dbReference type="ChEBI" id="CHEBI:30616"/>
    </ligand>
</feature>
<dbReference type="OrthoDB" id="5578851at2"/>
<dbReference type="Gene3D" id="3.40.50.300">
    <property type="entry name" value="P-loop containing nucleotide triphosphate hydrolases"/>
    <property type="match status" value="1"/>
</dbReference>
<keyword evidence="3 9" id="KW-0808">Transferase</keyword>
<dbReference type="InterPro" id="IPR024914">
    <property type="entry name" value="tRNA_acetyltr_TmcA"/>
</dbReference>
<name>A0A498BZB0_9GAMM</name>
<evidence type="ECO:0000256" key="10">
    <source>
        <dbReference type="SAM" id="MobiDB-lite"/>
    </source>
</evidence>
<dbReference type="Proteomes" id="UP000275461">
    <property type="component" value="Unassembled WGS sequence"/>
</dbReference>
<dbReference type="Pfam" id="PF08351">
    <property type="entry name" value="TmcA_N"/>
    <property type="match status" value="1"/>
</dbReference>
<dbReference type="CDD" id="cd04301">
    <property type="entry name" value="NAT_SF"/>
    <property type="match status" value="1"/>
</dbReference>
<comment type="function">
    <text evidence="9">Catalyzes the formation of N(4)-acetylcytidine (ac(4)C) at the wobble position of tRNA(Met), by using acetyl-CoA as an acetyl donor and ATP (or GTP).</text>
</comment>
<keyword evidence="13" id="KW-1185">Reference proteome</keyword>
<feature type="binding site" evidence="9">
    <location>
        <position position="547"/>
    </location>
    <ligand>
        <name>acetyl-CoA</name>
        <dbReference type="ChEBI" id="CHEBI:57288"/>
    </ligand>
</feature>
<dbReference type="InterPro" id="IPR013562">
    <property type="entry name" value="TmcA/NAT10_N"/>
</dbReference>
<evidence type="ECO:0000256" key="8">
    <source>
        <dbReference type="ARBA" id="ARBA00023315"/>
    </source>
</evidence>
<comment type="caution">
    <text evidence="9">Lacks conserved residue(s) required for the propagation of feature annotation.</text>
</comment>
<dbReference type="Pfam" id="PF05127">
    <property type="entry name" value="NAT10_TcmA_helicase"/>
    <property type="match status" value="1"/>
</dbReference>
<dbReference type="InterPro" id="IPR038321">
    <property type="entry name" value="TmcA_C_sf"/>
</dbReference>
<keyword evidence="1 9" id="KW-0963">Cytoplasm</keyword>
<comment type="similarity">
    <text evidence="9">Belongs to the TmcA family.</text>
</comment>
<dbReference type="Gene3D" id="3.40.50.11040">
    <property type="match status" value="1"/>
</dbReference>
<feature type="domain" description="N-acetyltransferase" evidence="11">
    <location>
        <begin position="402"/>
        <end position="582"/>
    </location>
</feature>
<dbReference type="InterPro" id="IPR000182">
    <property type="entry name" value="GNAT_dom"/>
</dbReference>
<keyword evidence="5 9" id="KW-0547">Nucleotide-binding</keyword>
<accession>A0A498BZB0</accession>
<dbReference type="InterPro" id="IPR027417">
    <property type="entry name" value="P-loop_NTPase"/>
</dbReference>
<dbReference type="GO" id="GO:0005524">
    <property type="term" value="F:ATP binding"/>
    <property type="evidence" value="ECO:0007669"/>
    <property type="project" value="UniProtKB-UniRule"/>
</dbReference>
<feature type="binding site" evidence="9">
    <location>
        <begin position="507"/>
        <end position="509"/>
    </location>
    <ligand>
        <name>acetyl-CoA</name>
        <dbReference type="ChEBI" id="CHEBI:57288"/>
    </ligand>
</feature>
<dbReference type="GO" id="GO:0005737">
    <property type="term" value="C:cytoplasm"/>
    <property type="evidence" value="ECO:0007669"/>
    <property type="project" value="UniProtKB-SubCell"/>
</dbReference>
<comment type="caution">
    <text evidence="12">The sequence shown here is derived from an EMBL/GenBank/DDBJ whole genome shotgun (WGS) entry which is preliminary data.</text>
</comment>
<evidence type="ECO:0000256" key="6">
    <source>
        <dbReference type="ARBA" id="ARBA00022840"/>
    </source>
</evidence>
<dbReference type="Gene3D" id="1.20.120.890">
    <property type="entry name" value="tRNA(Met) cytidine acetyltransferase, tail domain"/>
    <property type="match status" value="1"/>
</dbReference>
<dbReference type="Pfam" id="PF13718">
    <property type="entry name" value="GNAT_acetyltr_2"/>
    <property type="match status" value="1"/>
</dbReference>
<evidence type="ECO:0000256" key="2">
    <source>
        <dbReference type="ARBA" id="ARBA00022555"/>
    </source>
</evidence>
<dbReference type="AlphaFoldDB" id="A0A498BZB0"/>
<evidence type="ECO:0000256" key="4">
    <source>
        <dbReference type="ARBA" id="ARBA00022694"/>
    </source>
</evidence>
<comment type="subcellular location">
    <subcellularLocation>
        <location evidence="9">Cytoplasm</location>
    </subcellularLocation>
</comment>
<keyword evidence="2 9" id="KW-0820">tRNA-binding</keyword>
<dbReference type="InterPro" id="IPR007807">
    <property type="entry name" value="TcmA/NAT10_helicase"/>
</dbReference>
<evidence type="ECO:0000256" key="3">
    <source>
        <dbReference type="ARBA" id="ARBA00022679"/>
    </source>
</evidence>
<dbReference type="InterPro" id="IPR032672">
    <property type="entry name" value="TmcA/NAT10/Kre33"/>
</dbReference>
<keyword evidence="4 9" id="KW-0819">tRNA processing</keyword>
<dbReference type="PANTHER" id="PTHR10925">
    <property type="entry name" value="N-ACETYLTRANSFERASE 10"/>
    <property type="match status" value="1"/>
</dbReference>
<dbReference type="EC" id="2.3.1.193" evidence="9"/>
<feature type="binding site" evidence="9">
    <location>
        <position position="193"/>
    </location>
    <ligand>
        <name>ATP</name>
        <dbReference type="ChEBI" id="CHEBI:30616"/>
    </ligand>
</feature>
<evidence type="ECO:0000256" key="7">
    <source>
        <dbReference type="ARBA" id="ARBA00022884"/>
    </source>
</evidence>
<dbReference type="InterPro" id="IPR016181">
    <property type="entry name" value="Acyl_CoA_acyltransferase"/>
</dbReference>
<dbReference type="SUPFAM" id="SSF55729">
    <property type="entry name" value="Acyl-CoA N-acyltransferases (Nat)"/>
    <property type="match status" value="1"/>
</dbReference>
<dbReference type="GO" id="GO:1990883">
    <property type="term" value="F:18S rRNA cytidine N-acetyltransferase activity"/>
    <property type="evidence" value="ECO:0007669"/>
    <property type="project" value="TreeGrafter"/>
</dbReference>
<evidence type="ECO:0000256" key="5">
    <source>
        <dbReference type="ARBA" id="ARBA00022741"/>
    </source>
</evidence>
<feature type="region of interest" description="Disordered" evidence="10">
    <location>
        <begin position="201"/>
        <end position="220"/>
    </location>
</feature>
<dbReference type="GO" id="GO:0051392">
    <property type="term" value="F:tRNA cytidine N4-acetyltransferase activity"/>
    <property type="evidence" value="ECO:0007669"/>
    <property type="project" value="UniProtKB-UniRule"/>
</dbReference>
<dbReference type="PROSITE" id="PS51186">
    <property type="entry name" value="GNAT"/>
    <property type="match status" value="1"/>
</dbReference>
<dbReference type="Gene3D" id="3.40.630.30">
    <property type="match status" value="1"/>
</dbReference>
<protein>
    <recommendedName>
        <fullName evidence="9">tRNA(Met) cytidine acetyltransferase TmcA</fullName>
        <ecNumber evidence="9">2.3.1.193</ecNumber>
    </recommendedName>
</protein>
<comment type="catalytic activity">
    <reaction evidence="9">
        <text>cytidine(34) in elongator tRNA(Met) + acetyl-CoA + ATP + H2O = N(4)-acetylcytidine(34) in elongator tRNA(Met) + ADP + phosphate + CoA + H(+)</text>
        <dbReference type="Rhea" id="RHEA:43788"/>
        <dbReference type="Rhea" id="RHEA-COMP:10693"/>
        <dbReference type="Rhea" id="RHEA-COMP:10694"/>
        <dbReference type="ChEBI" id="CHEBI:15377"/>
        <dbReference type="ChEBI" id="CHEBI:15378"/>
        <dbReference type="ChEBI" id="CHEBI:30616"/>
        <dbReference type="ChEBI" id="CHEBI:43474"/>
        <dbReference type="ChEBI" id="CHEBI:57287"/>
        <dbReference type="ChEBI" id="CHEBI:57288"/>
        <dbReference type="ChEBI" id="CHEBI:74900"/>
        <dbReference type="ChEBI" id="CHEBI:82748"/>
        <dbReference type="ChEBI" id="CHEBI:456216"/>
        <dbReference type="EC" id="2.3.1.193"/>
    </reaction>
</comment>
<feature type="region of interest" description="Disordered" evidence="10">
    <location>
        <begin position="155"/>
        <end position="195"/>
    </location>
</feature>
<dbReference type="SUPFAM" id="SSF52540">
    <property type="entry name" value="P-loop containing nucleoside triphosphate hydrolases"/>
    <property type="match status" value="1"/>
</dbReference>
<dbReference type="GO" id="GO:0000049">
    <property type="term" value="F:tRNA binding"/>
    <property type="evidence" value="ECO:0007669"/>
    <property type="project" value="UniProtKB-UniRule"/>
</dbReference>
<proteinExistence type="inferred from homology"/>
<organism evidence="12 13">
    <name type="scientific">Alkalispirillum mobile</name>
    <dbReference type="NCBI Taxonomy" id="85925"/>
    <lineage>
        <taxon>Bacteria</taxon>
        <taxon>Pseudomonadati</taxon>
        <taxon>Pseudomonadota</taxon>
        <taxon>Gammaproteobacteria</taxon>
        <taxon>Chromatiales</taxon>
        <taxon>Ectothiorhodospiraceae</taxon>
        <taxon>Alkalispirillum</taxon>
    </lineage>
</organism>
<keyword evidence="7 9" id="KW-0694">RNA-binding</keyword>
<evidence type="ECO:0000313" key="13">
    <source>
        <dbReference type="Proteomes" id="UP000275461"/>
    </source>
</evidence>
<dbReference type="GO" id="GO:0051391">
    <property type="term" value="P:tRNA acetylation"/>
    <property type="evidence" value="ECO:0007669"/>
    <property type="project" value="UniProtKB-UniRule"/>
</dbReference>
<sequence length="722" mass="79242">MTDCFCVHLGQWRLQARHCRHRRLLVLAGDAEWGRDRARLALREWAGDGDHLWVGDQPAGRRAEDVWQELGREYAGLVFDAHCGFDPDAFGAVAGTVRGGGLLILLTPPLADWHRAPDPERARLAVHPLPPERVPGRYLQRLARLLRESPDAWVVAEGTPAPPPPSASVPDRGASDAGAADPGTGVEPLTTDQARAVDRLVRSASGRGHRRRPVVLTSDRGRGKSAALGLAAARLLRTGLERILVTAPGADAVQPLLRHAAACLPGSRRSRTTVEWEGRALRFAVPRAVLDSDETPDLVLVDEAAAIPTPVLAELLRRHPRMAFASTVHGYEGTGRGFALRFSQLLDRETRGWQQVTLTTPVRWAPDDPVEALVFRLLLLDAEPEGAVPEHPMEVNWQWLDRDTLAADEPLLGQVFGLLVQAHYRTRPLDLRHLLDGPNVRVGVVRAAGVVVGTLLVAEEGGFEPPFAEAVWRGQARPMGHMLPETLAAHCGLRDAPECRGLRVVRIAVHPRARRQGLGRRMLLEALGLARRQGMDYLGTAFGTTDELLAFWQAEGLSPVRVSLRRGAASGAHSVVMLRPVSAAGEGLHGRARARFLDGLPHLLADPLRWLEPELADQLLRAPDLPMPAPETADWEDLRAFAARERIFEACLPALWRWTRWVLADPARAAYLSAADRHGLILRLLQHRDWAQTAQVLGLPGRRQVTETLRRAVADGLPEQLG</sequence>
<evidence type="ECO:0000259" key="11">
    <source>
        <dbReference type="PROSITE" id="PS51186"/>
    </source>
</evidence>
<evidence type="ECO:0000256" key="9">
    <source>
        <dbReference type="HAMAP-Rule" id="MF_01886"/>
    </source>
</evidence>
<dbReference type="HAMAP" id="MF_01886">
    <property type="entry name" value="tRNA_acetyltr_TmcA"/>
    <property type="match status" value="1"/>
</dbReference>
<keyword evidence="6 9" id="KW-0067">ATP-binding</keyword>
<gene>
    <name evidence="9" type="primary">tmcA</name>
    <name evidence="12" type="ORF">DFR31_1894</name>
</gene>
<dbReference type="PANTHER" id="PTHR10925:SF5">
    <property type="entry name" value="RNA CYTIDINE ACETYLTRANSFERASE"/>
    <property type="match status" value="1"/>
</dbReference>
<evidence type="ECO:0000313" key="12">
    <source>
        <dbReference type="EMBL" id="RLK48782.1"/>
    </source>
</evidence>
<dbReference type="RefSeq" id="WP_121442419.1">
    <property type="nucleotide sequence ID" value="NZ_RCDA01000002.1"/>
</dbReference>